<dbReference type="RefSeq" id="WP_186995286.1">
    <property type="nucleotide sequence ID" value="NZ_JACOQG010000022.1"/>
</dbReference>
<dbReference type="SUPFAM" id="SSF53613">
    <property type="entry name" value="Ribokinase-like"/>
    <property type="match status" value="1"/>
</dbReference>
<evidence type="ECO:0000313" key="23">
    <source>
        <dbReference type="Proteomes" id="UP000649826"/>
    </source>
</evidence>
<comment type="similarity">
    <text evidence="18">Belongs to the NnrE/AIBP family.</text>
</comment>
<dbReference type="PROSITE" id="PS51385">
    <property type="entry name" value="YJEF_N"/>
    <property type="match status" value="1"/>
</dbReference>
<feature type="domain" description="YjeF C-terminal" evidence="20">
    <location>
        <begin position="217"/>
        <end position="499"/>
    </location>
</feature>
<feature type="binding site" evidence="18">
    <location>
        <position position="153"/>
    </location>
    <ligand>
        <name>(6S)-NADPHX</name>
        <dbReference type="ChEBI" id="CHEBI:64076"/>
    </ligand>
</feature>
<evidence type="ECO:0000256" key="5">
    <source>
        <dbReference type="ARBA" id="ARBA00022723"/>
    </source>
</evidence>
<evidence type="ECO:0000256" key="13">
    <source>
        <dbReference type="ARBA" id="ARBA00023268"/>
    </source>
</evidence>
<feature type="binding site" evidence="17">
    <location>
        <begin position="404"/>
        <end position="408"/>
    </location>
    <ligand>
        <name>AMP</name>
        <dbReference type="ChEBI" id="CHEBI:456215"/>
    </ligand>
</feature>
<comment type="catalytic activity">
    <reaction evidence="16 17 19">
        <text>(6S)-NADPHX + ADP = AMP + phosphate + NADPH + H(+)</text>
        <dbReference type="Rhea" id="RHEA:32235"/>
        <dbReference type="ChEBI" id="CHEBI:15378"/>
        <dbReference type="ChEBI" id="CHEBI:43474"/>
        <dbReference type="ChEBI" id="CHEBI:57783"/>
        <dbReference type="ChEBI" id="CHEBI:64076"/>
        <dbReference type="ChEBI" id="CHEBI:456215"/>
        <dbReference type="ChEBI" id="CHEBI:456216"/>
        <dbReference type="EC" id="4.2.1.136"/>
    </reaction>
</comment>
<feature type="binding site" evidence="18">
    <location>
        <position position="156"/>
    </location>
    <ligand>
        <name>K(+)</name>
        <dbReference type="ChEBI" id="CHEBI:29103"/>
    </ligand>
</feature>
<evidence type="ECO:0000256" key="9">
    <source>
        <dbReference type="ARBA" id="ARBA00022958"/>
    </source>
</evidence>
<comment type="similarity">
    <text evidence="17">Belongs to the NnrD/CARKD family.</text>
</comment>
<dbReference type="Gene3D" id="3.40.50.10260">
    <property type="entry name" value="YjeF N-terminal domain"/>
    <property type="match status" value="1"/>
</dbReference>
<reference evidence="22 23" key="1">
    <citation type="submission" date="2020-08" db="EMBL/GenBank/DDBJ databases">
        <title>Genome public.</title>
        <authorList>
            <person name="Liu C."/>
            <person name="Sun Q."/>
        </authorList>
    </citation>
    <scope>NUCLEOTIDE SEQUENCE [LARGE SCALE GENOMIC DNA]</scope>
    <source>
        <strain evidence="22 23">M29</strain>
    </source>
</reference>
<keyword evidence="23" id="KW-1185">Reference proteome</keyword>
<evidence type="ECO:0000256" key="17">
    <source>
        <dbReference type="HAMAP-Rule" id="MF_01965"/>
    </source>
</evidence>
<evidence type="ECO:0000256" key="4">
    <source>
        <dbReference type="ARBA" id="ARBA00009524"/>
    </source>
</evidence>
<dbReference type="PROSITE" id="PS01050">
    <property type="entry name" value="YJEF_C_2"/>
    <property type="match status" value="1"/>
</dbReference>
<evidence type="ECO:0000256" key="10">
    <source>
        <dbReference type="ARBA" id="ARBA00023027"/>
    </source>
</evidence>
<comment type="catalytic activity">
    <reaction evidence="1 18 19">
        <text>(6R)-NADHX = (6S)-NADHX</text>
        <dbReference type="Rhea" id="RHEA:32215"/>
        <dbReference type="ChEBI" id="CHEBI:64074"/>
        <dbReference type="ChEBI" id="CHEBI:64075"/>
        <dbReference type="EC" id="5.1.99.6"/>
    </reaction>
</comment>
<evidence type="ECO:0000256" key="2">
    <source>
        <dbReference type="ARBA" id="ARBA00000909"/>
    </source>
</evidence>
<feature type="binding site" evidence="18">
    <location>
        <begin position="124"/>
        <end position="130"/>
    </location>
    <ligand>
        <name>(6S)-NADPHX</name>
        <dbReference type="ChEBI" id="CHEBI:64076"/>
    </ligand>
</feature>
<dbReference type="PANTHER" id="PTHR12592">
    <property type="entry name" value="ATP-DEPENDENT (S)-NAD(P)H-HYDRATE DEHYDRATASE FAMILY MEMBER"/>
    <property type="match status" value="1"/>
</dbReference>
<dbReference type="InterPro" id="IPR036652">
    <property type="entry name" value="YjeF_N_dom_sf"/>
</dbReference>
<dbReference type="Pfam" id="PF01256">
    <property type="entry name" value="Carb_kinase"/>
    <property type="match status" value="1"/>
</dbReference>
<accession>A0ABR7IK97</accession>
<dbReference type="PIRSF" id="PIRSF017184">
    <property type="entry name" value="Nnr"/>
    <property type="match status" value="1"/>
</dbReference>
<dbReference type="HAMAP" id="MF_01966">
    <property type="entry name" value="NADHX_epimerase"/>
    <property type="match status" value="1"/>
</dbReference>
<dbReference type="SUPFAM" id="SSF64153">
    <property type="entry name" value="YjeF N-terminal domain-like"/>
    <property type="match status" value="1"/>
</dbReference>
<evidence type="ECO:0000259" key="21">
    <source>
        <dbReference type="PROSITE" id="PS51385"/>
    </source>
</evidence>
<evidence type="ECO:0000313" key="22">
    <source>
        <dbReference type="EMBL" id="MBC5780446.1"/>
    </source>
</evidence>
<organism evidence="22 23">
    <name type="scientific">Blautia difficilis</name>
    <dbReference type="NCBI Taxonomy" id="2763027"/>
    <lineage>
        <taxon>Bacteria</taxon>
        <taxon>Bacillati</taxon>
        <taxon>Bacillota</taxon>
        <taxon>Clostridia</taxon>
        <taxon>Lachnospirales</taxon>
        <taxon>Lachnospiraceae</taxon>
        <taxon>Blautia</taxon>
    </lineage>
</organism>
<comment type="cofactor">
    <cofactor evidence="17">
        <name>Mg(2+)</name>
        <dbReference type="ChEBI" id="CHEBI:18420"/>
    </cofactor>
</comment>
<keyword evidence="7 17" id="KW-0067">ATP-binding</keyword>
<feature type="domain" description="YjeF N-terminal" evidence="21">
    <location>
        <begin position="10"/>
        <end position="210"/>
    </location>
</feature>
<keyword evidence="8 17" id="KW-0521">NADP</keyword>
<evidence type="ECO:0000256" key="12">
    <source>
        <dbReference type="ARBA" id="ARBA00023239"/>
    </source>
</evidence>
<keyword evidence="12 17" id="KW-0456">Lyase</keyword>
<dbReference type="HAMAP" id="MF_01965">
    <property type="entry name" value="NADHX_dehydratase"/>
    <property type="match status" value="1"/>
</dbReference>
<evidence type="ECO:0000256" key="8">
    <source>
        <dbReference type="ARBA" id="ARBA00022857"/>
    </source>
</evidence>
<evidence type="ECO:0000256" key="18">
    <source>
        <dbReference type="HAMAP-Rule" id="MF_01966"/>
    </source>
</evidence>
<dbReference type="EC" id="5.1.99.6" evidence="19"/>
<evidence type="ECO:0000259" key="20">
    <source>
        <dbReference type="PROSITE" id="PS51383"/>
    </source>
</evidence>
<keyword evidence="11 18" id="KW-0413">Isomerase</keyword>
<evidence type="ECO:0000256" key="6">
    <source>
        <dbReference type="ARBA" id="ARBA00022741"/>
    </source>
</evidence>
<evidence type="ECO:0000256" key="15">
    <source>
        <dbReference type="ARBA" id="ARBA00048238"/>
    </source>
</evidence>
<keyword evidence="9 18" id="KW-0630">Potassium</keyword>
<proteinExistence type="inferred from homology"/>
<keyword evidence="10 17" id="KW-0520">NAD</keyword>
<comment type="caution">
    <text evidence="22">The sequence shown here is derived from an EMBL/GenBank/DDBJ whole genome shotgun (WGS) entry which is preliminary data.</text>
</comment>
<comment type="subunit">
    <text evidence="17">Homotetramer.</text>
</comment>
<dbReference type="InterPro" id="IPR029056">
    <property type="entry name" value="Ribokinase-like"/>
</dbReference>
<dbReference type="InterPro" id="IPR004443">
    <property type="entry name" value="YjeF_N_dom"/>
</dbReference>
<dbReference type="Pfam" id="PF03853">
    <property type="entry name" value="YjeF_N"/>
    <property type="match status" value="1"/>
</dbReference>
<dbReference type="Gene3D" id="3.40.1190.20">
    <property type="match status" value="1"/>
</dbReference>
<feature type="binding site" evidence="18">
    <location>
        <begin position="58"/>
        <end position="62"/>
    </location>
    <ligand>
        <name>(6S)-NADPHX</name>
        <dbReference type="ChEBI" id="CHEBI:64076"/>
    </ligand>
</feature>
<keyword evidence="13" id="KW-0511">Multifunctional enzyme</keyword>
<evidence type="ECO:0000256" key="19">
    <source>
        <dbReference type="PIRNR" id="PIRNR017184"/>
    </source>
</evidence>
<feature type="binding site" evidence="17">
    <location>
        <position position="433"/>
    </location>
    <ligand>
        <name>AMP</name>
        <dbReference type="ChEBI" id="CHEBI:456215"/>
    </ligand>
</feature>
<feature type="binding site" evidence="17">
    <location>
        <position position="252"/>
    </location>
    <ligand>
        <name>(6S)-NADPHX</name>
        <dbReference type="ChEBI" id="CHEBI:64076"/>
    </ligand>
</feature>
<comment type="function">
    <text evidence="14 19">Bifunctional enzyme that catalyzes the epimerization of the S- and R-forms of NAD(P)HX and the dehydration of the S-form of NAD(P)HX at the expense of ADP, which is converted to AMP. This allows the repair of both epimers of NAD(P)HX, a damaged form of NAD(P)H that is a result of enzymatic or heat-dependent hydration.</text>
</comment>
<evidence type="ECO:0000256" key="7">
    <source>
        <dbReference type="ARBA" id="ARBA00022840"/>
    </source>
</evidence>
<dbReference type="PANTHER" id="PTHR12592:SF0">
    <property type="entry name" value="ATP-DEPENDENT (S)-NAD(P)H-HYDRATE DEHYDRATASE"/>
    <property type="match status" value="1"/>
</dbReference>
<name>A0ABR7IK97_9FIRM</name>
<dbReference type="EMBL" id="JACOQG010000022">
    <property type="protein sequence ID" value="MBC5780446.1"/>
    <property type="molecule type" value="Genomic_DNA"/>
</dbReference>
<evidence type="ECO:0000256" key="11">
    <source>
        <dbReference type="ARBA" id="ARBA00023235"/>
    </source>
</evidence>
<comment type="catalytic activity">
    <reaction evidence="15 17 19">
        <text>(6S)-NADHX + ADP = AMP + phosphate + NADH + H(+)</text>
        <dbReference type="Rhea" id="RHEA:32223"/>
        <dbReference type="ChEBI" id="CHEBI:15378"/>
        <dbReference type="ChEBI" id="CHEBI:43474"/>
        <dbReference type="ChEBI" id="CHEBI:57945"/>
        <dbReference type="ChEBI" id="CHEBI:64074"/>
        <dbReference type="ChEBI" id="CHEBI:456215"/>
        <dbReference type="ChEBI" id="CHEBI:456216"/>
        <dbReference type="EC" id="4.2.1.136"/>
    </reaction>
</comment>
<feature type="binding site" evidence="18">
    <location>
        <position position="59"/>
    </location>
    <ligand>
        <name>K(+)</name>
        <dbReference type="ChEBI" id="CHEBI:29103"/>
    </ligand>
</feature>
<comment type="function">
    <text evidence="18">Catalyzes the epimerization of the S- and R-forms of NAD(P)HX, a damaged form of NAD(P)H that is a result of enzymatic or heat-dependent hydration. This is a prerequisite for the S-specific NAD(P)H-hydrate dehydratase to allow the repair of both epimers of NAD(P)HX.</text>
</comment>
<comment type="function">
    <text evidence="17">Catalyzes the dehydration of the S-form of NAD(P)HX at the expense of ADP, which is converted to AMP. Together with NAD(P)HX epimerase, which catalyzes the epimerization of the S- and R-forms, the enzyme allows the repair of both epimers of NAD(P)HX, a damaged form of NAD(P)H that is a result of enzymatic or heat-dependent hydration.</text>
</comment>
<sequence>MKPVVTAGEMKELDRNTIESAVVPGMVLMERAALKTVEAMEKYLCNKDRVLVVCGNGNNGGDGMAIARLLHLKGIKVGIYLAGQEEKLTDQARQQLQIAKYYQVPLEHNLQPDEYTIIVDALFGVGLSRPVEGRYAEIIHMLNQSGAFRVAVDIPSGINGDTGQEMGIGFQADLTVTFAFCKRGLCFYPGRMYAGELIVADIGIYADQDREPSMAYLEKGDLSMLPSRIPWGNKGTFGKVLLVAGSRGMCGASCLSSAAALRASAGMVKVQTVEENRIPLQTQLPEVMVTCEFNEKSNQEMLDWCDVLVIGPGLGMSGESRERVQWFLSHAAWCGKPVILDADGLNLLAMHEEWKKYLGGQVILTPHLGEMSRLTGKSIGEIRENLAETASLYAEETHTVCVLKDACTVVASEKGKKYLNMSGNAGMATAGSGDVLSGVLAGVLCMFLAAEKKPAYGQMAALGVLIHGLAGDMAAENVGERGMTARDIIRFLPEVLKMQ</sequence>
<dbReference type="InterPro" id="IPR000631">
    <property type="entry name" value="CARKD"/>
</dbReference>
<dbReference type="NCBIfam" id="TIGR00196">
    <property type="entry name" value="yjeF_cterm"/>
    <property type="match status" value="1"/>
</dbReference>
<keyword evidence="6 17" id="KW-0547">Nucleotide-binding</keyword>
<comment type="cofactor">
    <cofactor evidence="18 19">
        <name>K(+)</name>
        <dbReference type="ChEBI" id="CHEBI:29103"/>
    </cofactor>
    <text evidence="18 19">Binds 1 potassium ion per subunit.</text>
</comment>
<comment type="catalytic activity">
    <reaction evidence="2 18 19">
        <text>(6R)-NADPHX = (6S)-NADPHX</text>
        <dbReference type="Rhea" id="RHEA:32227"/>
        <dbReference type="ChEBI" id="CHEBI:64076"/>
        <dbReference type="ChEBI" id="CHEBI:64077"/>
        <dbReference type="EC" id="5.1.99.6"/>
    </reaction>
</comment>
<keyword evidence="5 18" id="KW-0479">Metal-binding</keyword>
<evidence type="ECO:0000256" key="14">
    <source>
        <dbReference type="ARBA" id="ARBA00025153"/>
    </source>
</evidence>
<dbReference type="PROSITE" id="PS51383">
    <property type="entry name" value="YJEF_C_3"/>
    <property type="match status" value="1"/>
</dbReference>
<feature type="binding site" evidence="17">
    <location>
        <position position="434"/>
    </location>
    <ligand>
        <name>(6S)-NADPHX</name>
        <dbReference type="ChEBI" id="CHEBI:64076"/>
    </ligand>
</feature>
<comment type="similarity">
    <text evidence="4 19">In the C-terminal section; belongs to the NnrD/CARKD family.</text>
</comment>
<evidence type="ECO:0000256" key="1">
    <source>
        <dbReference type="ARBA" id="ARBA00000013"/>
    </source>
</evidence>
<evidence type="ECO:0000256" key="16">
    <source>
        <dbReference type="ARBA" id="ARBA00049209"/>
    </source>
</evidence>
<dbReference type="CDD" id="cd01171">
    <property type="entry name" value="YXKO-related"/>
    <property type="match status" value="1"/>
</dbReference>
<protein>
    <recommendedName>
        <fullName evidence="19">Bifunctional NAD(P)H-hydrate repair enzyme</fullName>
    </recommendedName>
    <alternativeName>
        <fullName evidence="19">Nicotinamide nucleotide repair protein</fullName>
    </alternativeName>
    <domain>
        <recommendedName>
            <fullName evidence="19">ADP-dependent (S)-NAD(P)H-hydrate dehydratase</fullName>
            <ecNumber evidence="19">4.2.1.136</ecNumber>
        </recommendedName>
        <alternativeName>
            <fullName evidence="19">ADP-dependent NAD(P)HX dehydratase</fullName>
        </alternativeName>
    </domain>
    <domain>
        <recommendedName>
            <fullName evidence="19">NAD(P)H-hydrate epimerase</fullName>
            <ecNumber evidence="19">5.1.99.6</ecNumber>
        </recommendedName>
    </domain>
</protein>
<feature type="binding site" evidence="18">
    <location>
        <position position="135"/>
    </location>
    <ligand>
        <name>(6S)-NADPHX</name>
        <dbReference type="ChEBI" id="CHEBI:64076"/>
    </ligand>
</feature>
<evidence type="ECO:0000256" key="3">
    <source>
        <dbReference type="ARBA" id="ARBA00006001"/>
    </source>
</evidence>
<dbReference type="InterPro" id="IPR017953">
    <property type="entry name" value="Carbohydrate_kinase_pred_CS"/>
</dbReference>
<gene>
    <name evidence="17" type="primary">nnrD</name>
    <name evidence="18" type="synonym">nnrE</name>
    <name evidence="22" type="ORF">H8Z82_12465</name>
</gene>
<feature type="binding site" evidence="18">
    <location>
        <position position="120"/>
    </location>
    <ligand>
        <name>K(+)</name>
        <dbReference type="ChEBI" id="CHEBI:29103"/>
    </ligand>
</feature>
<feature type="binding site" evidence="17">
    <location>
        <position position="367"/>
    </location>
    <ligand>
        <name>(6S)-NADPHX</name>
        <dbReference type="ChEBI" id="CHEBI:64076"/>
    </ligand>
</feature>
<dbReference type="EC" id="4.2.1.136" evidence="19"/>
<feature type="binding site" evidence="17">
    <location>
        <position position="313"/>
    </location>
    <ligand>
        <name>(6S)-NADPHX</name>
        <dbReference type="ChEBI" id="CHEBI:64076"/>
    </ligand>
</feature>
<dbReference type="NCBIfam" id="TIGR00197">
    <property type="entry name" value="yjeF_nterm"/>
    <property type="match status" value="1"/>
</dbReference>
<dbReference type="InterPro" id="IPR030677">
    <property type="entry name" value="Nnr"/>
</dbReference>
<dbReference type="Proteomes" id="UP000649826">
    <property type="component" value="Unassembled WGS sequence"/>
</dbReference>
<comment type="similarity">
    <text evidence="3 19">In the N-terminal section; belongs to the NnrE/AIBP family.</text>
</comment>